<evidence type="ECO:0000313" key="2">
    <source>
        <dbReference type="EMBL" id="CAF4335148.1"/>
    </source>
</evidence>
<organism evidence="2 3">
    <name type="scientific">Rotaria magnacalcarata</name>
    <dbReference type="NCBI Taxonomy" id="392030"/>
    <lineage>
        <taxon>Eukaryota</taxon>
        <taxon>Metazoa</taxon>
        <taxon>Spiralia</taxon>
        <taxon>Gnathifera</taxon>
        <taxon>Rotifera</taxon>
        <taxon>Eurotatoria</taxon>
        <taxon>Bdelloidea</taxon>
        <taxon>Philodinida</taxon>
        <taxon>Philodinidae</taxon>
        <taxon>Rotaria</taxon>
    </lineage>
</organism>
<feature type="region of interest" description="Disordered" evidence="1">
    <location>
        <begin position="1"/>
        <end position="20"/>
    </location>
</feature>
<gene>
    <name evidence="2" type="ORF">UXM345_LOCUS35213</name>
</gene>
<dbReference type="Proteomes" id="UP000663842">
    <property type="component" value="Unassembled WGS sequence"/>
</dbReference>
<protein>
    <submittedName>
        <fullName evidence="2">Uncharacterized protein</fullName>
    </submittedName>
</protein>
<sequence length="34" mass="3659">MPVSSSSGLDMEMFYDSEEDPPAKALEKAKAIAI</sequence>
<accession>A0A820K3Y9</accession>
<dbReference type="EMBL" id="CAJOBF010013984">
    <property type="protein sequence ID" value="CAF4335148.1"/>
    <property type="molecule type" value="Genomic_DNA"/>
</dbReference>
<name>A0A820K3Y9_9BILA</name>
<evidence type="ECO:0000313" key="3">
    <source>
        <dbReference type="Proteomes" id="UP000663842"/>
    </source>
</evidence>
<evidence type="ECO:0000256" key="1">
    <source>
        <dbReference type="SAM" id="MobiDB-lite"/>
    </source>
</evidence>
<comment type="caution">
    <text evidence="2">The sequence shown here is derived from an EMBL/GenBank/DDBJ whole genome shotgun (WGS) entry which is preliminary data.</text>
</comment>
<feature type="non-terminal residue" evidence="2">
    <location>
        <position position="34"/>
    </location>
</feature>
<proteinExistence type="predicted"/>
<reference evidence="2" key="1">
    <citation type="submission" date="2021-02" db="EMBL/GenBank/DDBJ databases">
        <authorList>
            <person name="Nowell W R."/>
        </authorList>
    </citation>
    <scope>NUCLEOTIDE SEQUENCE</scope>
</reference>
<dbReference type="AlphaFoldDB" id="A0A820K3Y9"/>
<feature type="non-terminal residue" evidence="2">
    <location>
        <position position="1"/>
    </location>
</feature>